<dbReference type="PRINTS" id="PR00344">
    <property type="entry name" value="BCTRLSENSOR"/>
</dbReference>
<keyword evidence="5" id="KW-0902">Two-component regulatory system</keyword>
<accession>A0A1Z4M186</accession>
<dbReference type="Pfam" id="PF13191">
    <property type="entry name" value="AAA_16"/>
    <property type="match status" value="1"/>
</dbReference>
<gene>
    <name evidence="9" type="ORF">NIES267_67490</name>
</gene>
<dbReference type="InterPro" id="IPR011009">
    <property type="entry name" value="Kinase-like_dom_sf"/>
</dbReference>
<dbReference type="Gene3D" id="1.10.287.130">
    <property type="match status" value="1"/>
</dbReference>
<evidence type="ECO:0000256" key="2">
    <source>
        <dbReference type="ARBA" id="ARBA00012438"/>
    </source>
</evidence>
<evidence type="ECO:0000256" key="5">
    <source>
        <dbReference type="ARBA" id="ARBA00023012"/>
    </source>
</evidence>
<evidence type="ECO:0000256" key="1">
    <source>
        <dbReference type="ARBA" id="ARBA00000085"/>
    </source>
</evidence>
<dbReference type="PANTHER" id="PTHR43642:SF1">
    <property type="entry name" value="HYBRID SIGNAL TRANSDUCTION HISTIDINE KINASE G"/>
    <property type="match status" value="1"/>
</dbReference>
<evidence type="ECO:0000256" key="6">
    <source>
        <dbReference type="SAM" id="Coils"/>
    </source>
</evidence>
<sequence>MNMLATEINISGYYVLEKLYDSSRTLVYRAVREHDQKPVVIKLLKNPHPSFSELLQFRNQYSIAKNINFPGIIQTYSLEPYKNGFSLVMEDIGGISLNKYFTNIENISSQNNIPSSRFTKVFLQEFLQIAISLCDTLDALYHHKIIHKDIKPANILINPETKQIKLIDFSIASLLNREIQNLTNPSVLEGTLAYISPEQTGRMNRGIDYRTDFYSLGVTFYELLTGELPFKSEDVMELVHCHIAEIPPSINRPHPNPLLIKERGQEIREVLSDMIVKLMAKNAEDRYQSALGLKYDLEICLKQLQETGAIKYFQIAQRDVCERFIIPEKLYGRETEVQELLAAFERASKDKSELMLVAGFSGIGKTAIINEVHKPIVKQNGYFIKGKFDQFNRNTPLDAFVQAFRDLMGQLLSETDAQLSTWKGDILEALGDSAGVIVNVIPELEQIIGKQPPVAELSGAAVQNRFNLLFKKFIQIFTTKEHPLVIFLDDLQWSDSASLNLVQLLMSEPESKYLLLISAYRDNEVFPAHPLKLTLSEIAKTEAIVNTISLTPLKEESLNQLISDTLNCSQLTARPLTQLIYQKTKGNPFFSTQFLKSLYEDNLIKFDSPQSPFSKEGSQGGWICDISKVKALAVTDDVVELMAQQLYKLPIETQNVLKLAACVGNQFDLDILAIISENSKADTLDALWKALLSGLILPTNESYKLYIYDESQNKNAAININGNINNPRYRFLHDRVQQAAYSLIPDHQKQITHFKLGQLLLESFSLQEREEKIFDIVNQLNFGLDLIVTKSQKEGLARLNLIAGKKAKISTAYVAAFKYFAVGRDLLGEEGWHFDYELTLALYEESAETAYLNTDFDAAEQLSTVVLKKAKTLLDKINIYVTKIHGNIAQVKLLEAVKIALNVLNLIDKNINLPQQPLPSDFNKALLETQSNLTNKSIADLLHLPQMEDPYQLAAMRILASVAPAAYISFPKLLPLIAMKMVNLSVEFGNTSSSAFGYAMYGFILCGLVNEIESGSQFGQLALNLVNKFNSKDIESKVLLLVGHFIKHWRESVYKSLPLLTKAYQVGLEAGDLEFAGFSAAFYCFDCILIGKELESLETEISAYGDAVDQLKQEHILHQIYISRQTVLNLLDRSEHTCDLVGEAYNESQMISVHEQANDRTTLALFYIAKLKLCYLFNEYDQAAENAARAQEYLDGVVAMVCIVSFYFYDSLVKLARYENANKIEQSQISEQVEQNQIKMQYWANNAPQNCLHKFHLVEAEKYRILGNKAEAIELYDKAINGAKENNFIHEEALANEKAAEFYLNWDKEKIAESYIQKSYFCYAKWGSLAKINDLEVRYTKLLIPILEAQYSNNGLLNKTSFESLNQSVLISQQMHTNRSSSTISEALDFSSIIKATQALSSEIQLKQLISKLMQLVMENAGAKKAALLLHKDNELILEALSVNNQDVTLLGLPSANSEDIPNTVINYVKRSLKTVVLDNAVIQNDFIADEYLRKQQIKSLLCMPILDRSKLVGVLYLENKLTIGAFTRNRINTLNLLCTQAAISLENAKLYSQLDNYSHILEQKVQERTEEVTKKAAELESTLAELQRTQSQLIQTEKMSGLGQLVAGIAHEINNPINFIYGNLVPANEYALGLIDLINLYQKFYPQTLPEIESKIYEIDLDFVIYDLPKLLDSMKIGTQRIREIISSFKNFSRLDEAKMKPVNIHSGIDSTLLVLQHKLTFNTKHQEIEVIKQYSQLPKVNCYASELNQVFMNIISNAVDALREKHEKKPKIIISTSIKDGKNVLISIKDNGIGINKSIINNIFNPFFTTKPVGSGTGLGLSTSYSIIVDKHRGNLSCNSTDGEGTEFIIELPLNYQDEN</sequence>
<evidence type="ECO:0000313" key="9">
    <source>
        <dbReference type="EMBL" id="BAY87230.1"/>
    </source>
</evidence>
<feature type="coiled-coil region" evidence="6">
    <location>
        <begin position="1563"/>
        <end position="1600"/>
    </location>
</feature>
<dbReference type="GO" id="GO:0000155">
    <property type="term" value="F:phosphorelay sensor kinase activity"/>
    <property type="evidence" value="ECO:0007669"/>
    <property type="project" value="InterPro"/>
</dbReference>
<evidence type="ECO:0000313" key="10">
    <source>
        <dbReference type="Proteomes" id="UP000218418"/>
    </source>
</evidence>
<dbReference type="PROSITE" id="PS00108">
    <property type="entry name" value="PROTEIN_KINASE_ST"/>
    <property type="match status" value="1"/>
</dbReference>
<keyword evidence="6" id="KW-0175">Coiled coil</keyword>
<dbReference type="InterPro" id="IPR053159">
    <property type="entry name" value="Hybrid_Histidine_Kinase"/>
</dbReference>
<comment type="catalytic activity">
    <reaction evidence="1">
        <text>ATP + protein L-histidine = ADP + protein N-phospho-L-histidine.</text>
        <dbReference type="EC" id="2.7.13.3"/>
    </reaction>
</comment>
<dbReference type="InterPro" id="IPR029016">
    <property type="entry name" value="GAF-like_dom_sf"/>
</dbReference>
<dbReference type="InterPro" id="IPR036890">
    <property type="entry name" value="HATPase_C_sf"/>
</dbReference>
<dbReference type="InterPro" id="IPR004358">
    <property type="entry name" value="Sig_transdc_His_kin-like_C"/>
</dbReference>
<feature type="domain" description="Protein kinase" evidence="7">
    <location>
        <begin position="13"/>
        <end position="299"/>
    </location>
</feature>
<dbReference type="PROSITE" id="PS50109">
    <property type="entry name" value="HIS_KIN"/>
    <property type="match status" value="1"/>
</dbReference>
<evidence type="ECO:0000259" key="8">
    <source>
        <dbReference type="PROSITE" id="PS50109"/>
    </source>
</evidence>
<dbReference type="Proteomes" id="UP000218418">
    <property type="component" value="Chromosome"/>
</dbReference>
<evidence type="ECO:0000259" key="7">
    <source>
        <dbReference type="PROSITE" id="PS50011"/>
    </source>
</evidence>
<dbReference type="SMART" id="SM00387">
    <property type="entry name" value="HATPase_c"/>
    <property type="match status" value="1"/>
</dbReference>
<dbReference type="SUPFAM" id="SSF56112">
    <property type="entry name" value="Protein kinase-like (PK-like)"/>
    <property type="match status" value="1"/>
</dbReference>
<reference evidence="9 10" key="1">
    <citation type="submission" date="2017-06" db="EMBL/GenBank/DDBJ databases">
        <title>Genome sequencing of cyanobaciteial culture collection at National Institute for Environmental Studies (NIES).</title>
        <authorList>
            <person name="Hirose Y."/>
            <person name="Shimura Y."/>
            <person name="Fujisawa T."/>
            <person name="Nakamura Y."/>
            <person name="Kawachi M."/>
        </authorList>
    </citation>
    <scope>NUCLEOTIDE SEQUENCE [LARGE SCALE GENOMIC DNA]</scope>
    <source>
        <strain evidence="9 10">NIES-267</strain>
    </source>
</reference>
<dbReference type="Gene3D" id="3.30.565.10">
    <property type="entry name" value="Histidine kinase-like ATPase, C-terminal domain"/>
    <property type="match status" value="1"/>
</dbReference>
<dbReference type="InterPro" id="IPR008271">
    <property type="entry name" value="Ser/Thr_kinase_AS"/>
</dbReference>
<dbReference type="EC" id="2.7.13.3" evidence="2"/>
<keyword evidence="4 9" id="KW-0808">Transferase</keyword>
<organism evidence="9 10">
    <name type="scientific">Calothrix parasitica NIES-267</name>
    <dbReference type="NCBI Taxonomy" id="1973488"/>
    <lineage>
        <taxon>Bacteria</taxon>
        <taxon>Bacillati</taxon>
        <taxon>Cyanobacteriota</taxon>
        <taxon>Cyanophyceae</taxon>
        <taxon>Nostocales</taxon>
        <taxon>Calotrichaceae</taxon>
        <taxon>Calothrix</taxon>
    </lineage>
</organism>
<dbReference type="Gene3D" id="3.40.50.300">
    <property type="entry name" value="P-loop containing nucleotide triphosphate hydrolases"/>
    <property type="match status" value="1"/>
</dbReference>
<dbReference type="Gene3D" id="1.10.510.10">
    <property type="entry name" value="Transferase(Phosphotransferase) domain 1"/>
    <property type="match status" value="1"/>
</dbReference>
<dbReference type="InterPro" id="IPR041664">
    <property type="entry name" value="AAA_16"/>
</dbReference>
<dbReference type="CDD" id="cd14014">
    <property type="entry name" value="STKc_PknB_like"/>
    <property type="match status" value="1"/>
</dbReference>
<dbReference type="Gene3D" id="3.30.450.40">
    <property type="match status" value="1"/>
</dbReference>
<proteinExistence type="predicted"/>
<keyword evidence="4 9" id="KW-0418">Kinase</keyword>
<dbReference type="InterPro" id="IPR000719">
    <property type="entry name" value="Prot_kinase_dom"/>
</dbReference>
<dbReference type="Pfam" id="PF00069">
    <property type="entry name" value="Pkinase"/>
    <property type="match status" value="1"/>
</dbReference>
<dbReference type="SMART" id="SM00065">
    <property type="entry name" value="GAF"/>
    <property type="match status" value="1"/>
</dbReference>
<keyword evidence="3" id="KW-0597">Phosphoprotein</keyword>
<dbReference type="SMART" id="SM00220">
    <property type="entry name" value="S_TKc"/>
    <property type="match status" value="1"/>
</dbReference>
<dbReference type="SUPFAM" id="SSF52540">
    <property type="entry name" value="P-loop containing nucleoside triphosphate hydrolases"/>
    <property type="match status" value="1"/>
</dbReference>
<evidence type="ECO:0000256" key="3">
    <source>
        <dbReference type="ARBA" id="ARBA00022553"/>
    </source>
</evidence>
<keyword evidence="10" id="KW-1185">Reference proteome</keyword>
<dbReference type="Pfam" id="PF01590">
    <property type="entry name" value="GAF"/>
    <property type="match status" value="1"/>
</dbReference>
<evidence type="ECO:0000256" key="4">
    <source>
        <dbReference type="ARBA" id="ARBA00022777"/>
    </source>
</evidence>
<dbReference type="InterPro" id="IPR003594">
    <property type="entry name" value="HATPase_dom"/>
</dbReference>
<dbReference type="SUPFAM" id="SSF55874">
    <property type="entry name" value="ATPase domain of HSP90 chaperone/DNA topoisomerase II/histidine kinase"/>
    <property type="match status" value="1"/>
</dbReference>
<dbReference type="InterPro" id="IPR005467">
    <property type="entry name" value="His_kinase_dom"/>
</dbReference>
<name>A0A1Z4M186_9CYAN</name>
<dbReference type="InterPro" id="IPR003661">
    <property type="entry name" value="HisK_dim/P_dom"/>
</dbReference>
<dbReference type="PROSITE" id="PS50011">
    <property type="entry name" value="PROTEIN_KINASE_DOM"/>
    <property type="match status" value="1"/>
</dbReference>
<dbReference type="PANTHER" id="PTHR43642">
    <property type="entry name" value="HYBRID SIGNAL TRANSDUCTION HISTIDINE KINASE G"/>
    <property type="match status" value="1"/>
</dbReference>
<dbReference type="CDD" id="cd00082">
    <property type="entry name" value="HisKA"/>
    <property type="match status" value="1"/>
</dbReference>
<dbReference type="InterPro" id="IPR027417">
    <property type="entry name" value="P-loop_NTPase"/>
</dbReference>
<dbReference type="GO" id="GO:0005524">
    <property type="term" value="F:ATP binding"/>
    <property type="evidence" value="ECO:0007669"/>
    <property type="project" value="InterPro"/>
</dbReference>
<dbReference type="Pfam" id="PF02518">
    <property type="entry name" value="HATPase_c"/>
    <property type="match status" value="1"/>
</dbReference>
<dbReference type="SUPFAM" id="SSF55781">
    <property type="entry name" value="GAF domain-like"/>
    <property type="match status" value="1"/>
</dbReference>
<dbReference type="EMBL" id="AP018227">
    <property type="protein sequence ID" value="BAY87230.1"/>
    <property type="molecule type" value="Genomic_DNA"/>
</dbReference>
<dbReference type="InterPro" id="IPR003018">
    <property type="entry name" value="GAF"/>
</dbReference>
<feature type="domain" description="Histidine kinase" evidence="8">
    <location>
        <begin position="1609"/>
        <end position="1858"/>
    </location>
</feature>
<protein>
    <recommendedName>
        <fullName evidence="2">histidine kinase</fullName>
        <ecNumber evidence="2">2.7.13.3</ecNumber>
    </recommendedName>
</protein>